<protein>
    <recommendedName>
        <fullName evidence="1">DUF4371 domain-containing protein</fullName>
    </recommendedName>
</protein>
<evidence type="ECO:0000313" key="3">
    <source>
        <dbReference type="Proteomes" id="UP000008672"/>
    </source>
</evidence>
<dbReference type="PANTHER" id="PTHR45749:SF37">
    <property type="entry name" value="OS05G0311600 PROTEIN"/>
    <property type="match status" value="1"/>
</dbReference>
<dbReference type="Proteomes" id="UP000008672">
    <property type="component" value="Unassembled WGS sequence"/>
</dbReference>
<dbReference type="EMBL" id="AFYH01242323">
    <property type="status" value="NOT_ANNOTATED_CDS"/>
    <property type="molecule type" value="Genomic_DNA"/>
</dbReference>
<dbReference type="HOGENOM" id="CLU_006175_2_0_1"/>
<dbReference type="SUPFAM" id="SSF53098">
    <property type="entry name" value="Ribonuclease H-like"/>
    <property type="match status" value="1"/>
</dbReference>
<reference evidence="2" key="2">
    <citation type="submission" date="2025-08" db="UniProtKB">
        <authorList>
            <consortium name="Ensembl"/>
        </authorList>
    </citation>
    <scope>IDENTIFICATION</scope>
</reference>
<reference evidence="2" key="3">
    <citation type="submission" date="2025-09" db="UniProtKB">
        <authorList>
            <consortium name="Ensembl"/>
        </authorList>
    </citation>
    <scope>IDENTIFICATION</scope>
</reference>
<sequence length="366" mass="41406">WRQVIDHIVNINLTLAMSNLAFRGHRGIIGEGNIGNFLSIVELLAKYDPLLEELIRKPKGLTMYLSPKIQNKIIQLLSDQVTESIVNDIKNTPFYSVILDTTQDLSKVNQLSQVFQYVTIEKDEKGNPAKININESLLGFHEVSGQSGTNLEGDIKCIKDKGLELSKLRGQGYDGAANMSRMYSGVQVRIAEKELNTRYVHCAAHNLNLVLNDSVRTVTELQNFYGLVETLFGHSINQWALLSSFVSKFGLTLKRLCPKCWSSHYDSLVALRYRYRDILKALSQIILKTNKPEDSSLHKHLESFNVILMIVFQTKVLETINVVSKMLQSETQELGKAAEMLENAYNLMKDLRNSFSNIRQLAVKVA</sequence>
<dbReference type="InterPro" id="IPR025398">
    <property type="entry name" value="DUF4371"/>
</dbReference>
<dbReference type="GeneTree" id="ENSGT00940000154356"/>
<dbReference type="InterPro" id="IPR012337">
    <property type="entry name" value="RNaseH-like_sf"/>
</dbReference>
<dbReference type="Ensembl" id="ENSLACT00000005862.1">
    <property type="protein sequence ID" value="ENSLACP00000005812.1"/>
    <property type="gene ID" value="ENSLACG00000005160.1"/>
</dbReference>
<organism evidence="2 3">
    <name type="scientific">Latimeria chalumnae</name>
    <name type="common">Coelacanth</name>
    <dbReference type="NCBI Taxonomy" id="7897"/>
    <lineage>
        <taxon>Eukaryota</taxon>
        <taxon>Metazoa</taxon>
        <taxon>Chordata</taxon>
        <taxon>Craniata</taxon>
        <taxon>Vertebrata</taxon>
        <taxon>Euteleostomi</taxon>
        <taxon>Coelacanthiformes</taxon>
        <taxon>Coelacanthidae</taxon>
        <taxon>Latimeria</taxon>
    </lineage>
</organism>
<name>H3A841_LATCH</name>
<evidence type="ECO:0000313" key="2">
    <source>
        <dbReference type="Ensembl" id="ENSLACP00000005812.1"/>
    </source>
</evidence>
<evidence type="ECO:0000259" key="1">
    <source>
        <dbReference type="Pfam" id="PF14291"/>
    </source>
</evidence>
<keyword evidence="3" id="KW-1185">Reference proteome</keyword>
<accession>H3A841</accession>
<dbReference type="AlphaFoldDB" id="H3A841"/>
<dbReference type="OMA" id="INQWALL"/>
<proteinExistence type="predicted"/>
<feature type="domain" description="DUF4371" evidence="1">
    <location>
        <begin position="8"/>
        <end position="184"/>
    </location>
</feature>
<dbReference type="PANTHER" id="PTHR45749">
    <property type="match status" value="1"/>
</dbReference>
<dbReference type="Pfam" id="PF14291">
    <property type="entry name" value="DUF4371"/>
    <property type="match status" value="1"/>
</dbReference>
<reference evidence="3" key="1">
    <citation type="submission" date="2011-08" db="EMBL/GenBank/DDBJ databases">
        <title>The draft genome of Latimeria chalumnae.</title>
        <authorList>
            <person name="Di Palma F."/>
            <person name="Alfoldi J."/>
            <person name="Johnson J."/>
            <person name="Berlin A."/>
            <person name="Gnerre S."/>
            <person name="Jaffe D."/>
            <person name="MacCallum I."/>
            <person name="Young S."/>
            <person name="Walker B.J."/>
            <person name="Lander E."/>
            <person name="Lindblad-Toh K."/>
        </authorList>
    </citation>
    <scope>NUCLEOTIDE SEQUENCE [LARGE SCALE GENOMIC DNA]</scope>
    <source>
        <strain evidence="3">Wild caught</strain>
    </source>
</reference>